<keyword evidence="3 6" id="KW-0808">Transferase</keyword>
<accession>A0A834WQF1</accession>
<dbReference type="GO" id="GO:0016763">
    <property type="term" value="F:pentosyltransferase activity"/>
    <property type="evidence" value="ECO:0007669"/>
    <property type="project" value="UniProtKB-ARBA"/>
</dbReference>
<sequence length="454" mass="51830">MLFLGLQIKYSPSFTHTIFPIPQESVGPRVAQLDPTFTKQNVWGPHHSPEKQITCDRSHHSYDICSIHVPTVLDPTTSTFFINRPSSSITHSPNPTVTKIRPYPRKWENFTMSRIKELTITSQQPIPKCHVAHKSPALIFSAGGYTGNFFHEFNDGFVPLFITVNSMFHHDVDDGNDPDRDIVLVISKARDWWVSKYAKLLRQFSMHKIIDLDNDNSTHCFPSATIGLISHGFLTINQELMPNSKSLNHFHEFLSKAYNGENHHSPNILHHRPNSRPRLVLANRPLGVGRALLNLEEVKSEVKKVGFDLIMFEPTPKVPLHQSFGLINSSHVMVGVHGAALTHMLFLRPGAVFVQVVPLGIEWVAETCFGNAAKARGLNYMDYRVRVEESSLIEKYRKEDMVIKNPSEYIKGKPWSSGMDIYLREQNVRLDLVRFRKYLKKAYKKAKELMDKEG</sequence>
<feature type="domain" description="Glycosyltransferase 61 catalytic" evidence="5">
    <location>
        <begin position="249"/>
        <end position="354"/>
    </location>
</feature>
<evidence type="ECO:0000256" key="4">
    <source>
        <dbReference type="ARBA" id="ARBA00023180"/>
    </source>
</evidence>
<evidence type="ECO:0000256" key="3">
    <source>
        <dbReference type="ARBA" id="ARBA00022679"/>
    </source>
</evidence>
<keyword evidence="7" id="KW-1185">Reference proteome</keyword>
<keyword evidence="2 6" id="KW-0328">Glycosyltransferase</keyword>
<name>A0A834WQF1_9FABA</name>
<dbReference type="Proteomes" id="UP000634136">
    <property type="component" value="Unassembled WGS sequence"/>
</dbReference>
<proteinExistence type="predicted"/>
<dbReference type="OrthoDB" id="529273at2759"/>
<dbReference type="AlphaFoldDB" id="A0A834WQF1"/>
<organism evidence="6 7">
    <name type="scientific">Senna tora</name>
    <dbReference type="NCBI Taxonomy" id="362788"/>
    <lineage>
        <taxon>Eukaryota</taxon>
        <taxon>Viridiplantae</taxon>
        <taxon>Streptophyta</taxon>
        <taxon>Embryophyta</taxon>
        <taxon>Tracheophyta</taxon>
        <taxon>Spermatophyta</taxon>
        <taxon>Magnoliopsida</taxon>
        <taxon>eudicotyledons</taxon>
        <taxon>Gunneridae</taxon>
        <taxon>Pentapetalae</taxon>
        <taxon>rosids</taxon>
        <taxon>fabids</taxon>
        <taxon>Fabales</taxon>
        <taxon>Fabaceae</taxon>
        <taxon>Caesalpinioideae</taxon>
        <taxon>Cassia clade</taxon>
        <taxon>Senna</taxon>
    </lineage>
</organism>
<dbReference type="Pfam" id="PF04577">
    <property type="entry name" value="Glyco_transf_61"/>
    <property type="match status" value="1"/>
</dbReference>
<evidence type="ECO:0000259" key="5">
    <source>
        <dbReference type="Pfam" id="PF04577"/>
    </source>
</evidence>
<gene>
    <name evidence="6" type="ORF">G2W53_019170</name>
</gene>
<dbReference type="InterPro" id="IPR049625">
    <property type="entry name" value="Glyco_transf_61_cat"/>
</dbReference>
<dbReference type="EMBL" id="JAAIUW010000006">
    <property type="protein sequence ID" value="KAF7828006.1"/>
    <property type="molecule type" value="Genomic_DNA"/>
</dbReference>
<dbReference type="GO" id="GO:0000139">
    <property type="term" value="C:Golgi membrane"/>
    <property type="evidence" value="ECO:0007669"/>
    <property type="project" value="UniProtKB-SubCell"/>
</dbReference>
<evidence type="ECO:0000313" key="6">
    <source>
        <dbReference type="EMBL" id="KAF7828006.1"/>
    </source>
</evidence>
<dbReference type="PANTHER" id="PTHR20961">
    <property type="entry name" value="GLYCOSYLTRANSFERASE"/>
    <property type="match status" value="1"/>
</dbReference>
<dbReference type="PANTHER" id="PTHR20961:SF98">
    <property type="entry name" value="GLYCOSYLTRANSFERASE"/>
    <property type="match status" value="1"/>
</dbReference>
<comment type="caution">
    <text evidence="6">The sequence shown here is derived from an EMBL/GenBank/DDBJ whole genome shotgun (WGS) entry which is preliminary data.</text>
</comment>
<dbReference type="InterPro" id="IPR007657">
    <property type="entry name" value="Glycosyltransferase_61"/>
</dbReference>
<reference evidence="6" key="1">
    <citation type="submission" date="2020-09" db="EMBL/GenBank/DDBJ databases">
        <title>Genome-Enabled Discovery of Anthraquinone Biosynthesis in Senna tora.</title>
        <authorList>
            <person name="Kang S.-H."/>
            <person name="Pandey R.P."/>
            <person name="Lee C.-M."/>
            <person name="Sim J.-S."/>
            <person name="Jeong J.-T."/>
            <person name="Choi B.-S."/>
            <person name="Jung M."/>
            <person name="Ginzburg D."/>
            <person name="Zhao K."/>
            <person name="Won S.Y."/>
            <person name="Oh T.-J."/>
            <person name="Yu Y."/>
            <person name="Kim N.-H."/>
            <person name="Lee O.R."/>
            <person name="Lee T.-H."/>
            <person name="Bashyal P."/>
            <person name="Kim T.-S."/>
            <person name="Lee W.-H."/>
            <person name="Kawkins C."/>
            <person name="Kim C.-K."/>
            <person name="Kim J.S."/>
            <person name="Ahn B.O."/>
            <person name="Rhee S.Y."/>
            <person name="Sohng J.K."/>
        </authorList>
    </citation>
    <scope>NUCLEOTIDE SEQUENCE</scope>
    <source>
        <tissue evidence="6">Leaf</tissue>
    </source>
</reference>
<evidence type="ECO:0000256" key="1">
    <source>
        <dbReference type="ARBA" id="ARBA00004323"/>
    </source>
</evidence>
<evidence type="ECO:0000313" key="7">
    <source>
        <dbReference type="Proteomes" id="UP000634136"/>
    </source>
</evidence>
<comment type="subcellular location">
    <subcellularLocation>
        <location evidence="1">Golgi apparatus membrane</location>
        <topology evidence="1">Single-pass type II membrane protein</topology>
    </subcellularLocation>
</comment>
<keyword evidence="4" id="KW-0325">Glycoprotein</keyword>
<protein>
    <submittedName>
        <fullName evidence="6">Protein O-linked-mannose beta-1,4-N-acetylglucosaminyltransferase 2-like</fullName>
    </submittedName>
</protein>
<evidence type="ECO:0000256" key="2">
    <source>
        <dbReference type="ARBA" id="ARBA00022676"/>
    </source>
</evidence>